<feature type="compositionally biased region" description="Gly residues" evidence="1">
    <location>
        <begin position="66"/>
        <end position="77"/>
    </location>
</feature>
<evidence type="ECO:0000313" key="3">
    <source>
        <dbReference type="EMBL" id="AAB85781.1"/>
    </source>
</evidence>
<dbReference type="STRING" id="187420.MTH_1301"/>
<dbReference type="PaxDb" id="187420-MTH_1301"/>
<dbReference type="AlphaFoldDB" id="O27358"/>
<dbReference type="PATRIC" id="fig|187420.15.peg.1272"/>
<dbReference type="Proteomes" id="UP000005223">
    <property type="component" value="Chromosome"/>
</dbReference>
<dbReference type="EnsemblBacteria" id="AAB85781">
    <property type="protein sequence ID" value="AAB85781"/>
    <property type="gene ID" value="MTH_1301"/>
</dbReference>
<dbReference type="InParanoid" id="O27358"/>
<keyword evidence="4" id="KW-1185">Reference proteome</keyword>
<feature type="domain" description="PepSY" evidence="2">
    <location>
        <begin position="81"/>
        <end position="141"/>
    </location>
</feature>
<dbReference type="Pfam" id="PF03413">
    <property type="entry name" value="PepSY"/>
    <property type="match status" value="1"/>
</dbReference>
<dbReference type="KEGG" id="mth:MTH_1301"/>
<evidence type="ECO:0000256" key="1">
    <source>
        <dbReference type="SAM" id="MobiDB-lite"/>
    </source>
</evidence>
<dbReference type="InterPro" id="IPR025711">
    <property type="entry name" value="PepSY"/>
</dbReference>
<accession>O27358</accession>
<feature type="region of interest" description="Disordered" evidence="1">
    <location>
        <begin position="36"/>
        <end position="78"/>
    </location>
</feature>
<sequence>MMINSKVLASVAIVLIIGAVAAGYQVSQNSETLWKFTSPQSSHDQGQQQGESSVHSESPSTTSSQGGSGSTSGGGSGVNVKISYSEAKSIAQTYIKQEGAAAGTPRLLKMDGKLVYVVPIEMGGKTVGEIYIDPMTGKNLGGAGGAP</sequence>
<proteinExistence type="predicted"/>
<evidence type="ECO:0000313" key="4">
    <source>
        <dbReference type="Proteomes" id="UP000005223"/>
    </source>
</evidence>
<reference evidence="3 4" key="1">
    <citation type="journal article" date="1997" name="J. Bacteriol.">
        <title>Complete genome sequence of Methanobacterium thermoautotrophicum deltaH: functional analysis and comparative genomics.</title>
        <authorList>
            <person name="Smith D.R."/>
            <person name="Doucette-Stamm L.A."/>
            <person name="Deloughery C."/>
            <person name="Lee H.-M."/>
            <person name="Dubois J."/>
            <person name="Aldredge T."/>
            <person name="Bashirzadeh R."/>
            <person name="Blakely D."/>
            <person name="Cook R."/>
            <person name="Gilbert K."/>
            <person name="Harrison D."/>
            <person name="Hoang L."/>
            <person name="Keagle P."/>
            <person name="Lumm W."/>
            <person name="Pothier B."/>
            <person name="Qiu D."/>
            <person name="Spadafora R."/>
            <person name="Vicare R."/>
            <person name="Wang Y."/>
            <person name="Wierzbowski J."/>
            <person name="Gibson R."/>
            <person name="Jiwani N."/>
            <person name="Caruso A."/>
            <person name="Bush D."/>
            <person name="Safer H."/>
            <person name="Patwell D."/>
            <person name="Prabhakar S."/>
            <person name="McDougall S."/>
            <person name="Shimer G."/>
            <person name="Goyal A."/>
            <person name="Pietrovski S."/>
            <person name="Church G.M."/>
            <person name="Daniels C.J."/>
            <person name="Mao J.-i."/>
            <person name="Rice P."/>
            <person name="Nolling J."/>
            <person name="Reeve J.N."/>
        </authorList>
    </citation>
    <scope>NUCLEOTIDE SEQUENCE [LARGE SCALE GENOMIC DNA]</scope>
    <source>
        <strain evidence="4">ATCC 29096 / DSM 1053 / JCM 10044 / NBRC 100330 / Delta H</strain>
    </source>
</reference>
<dbReference type="PIR" id="B69040">
    <property type="entry name" value="B69040"/>
</dbReference>
<feature type="compositionally biased region" description="Low complexity" evidence="1">
    <location>
        <begin position="50"/>
        <end position="65"/>
    </location>
</feature>
<name>O27358_METTH</name>
<gene>
    <name evidence="3" type="ordered locus">MTH_1301</name>
</gene>
<dbReference type="HOGENOM" id="CLU_143945_0_0_2"/>
<feature type="compositionally biased region" description="Polar residues" evidence="1">
    <location>
        <begin position="36"/>
        <end position="49"/>
    </location>
</feature>
<organism evidence="3 4">
    <name type="scientific">Methanothermobacter thermautotrophicus (strain ATCC 29096 / DSM 1053 / JCM 10044 / NBRC 100330 / Delta H)</name>
    <name type="common">Methanobacterium thermoautotrophicum</name>
    <dbReference type="NCBI Taxonomy" id="187420"/>
    <lineage>
        <taxon>Archaea</taxon>
        <taxon>Methanobacteriati</taxon>
        <taxon>Methanobacteriota</taxon>
        <taxon>Methanomada group</taxon>
        <taxon>Methanobacteria</taxon>
        <taxon>Methanobacteriales</taxon>
        <taxon>Methanobacteriaceae</taxon>
        <taxon>Methanothermobacter</taxon>
    </lineage>
</organism>
<protein>
    <recommendedName>
        <fullName evidence="2">PepSY domain-containing protein</fullName>
    </recommendedName>
</protein>
<dbReference type="EMBL" id="AE000666">
    <property type="protein sequence ID" value="AAB85781.1"/>
    <property type="molecule type" value="Genomic_DNA"/>
</dbReference>
<evidence type="ECO:0000259" key="2">
    <source>
        <dbReference type="Pfam" id="PF03413"/>
    </source>
</evidence>